<accession>A0A9X2W2S8</accession>
<sequence length="825" mass="93518">MSLTRDNHYVPQWYQRLFVEPGESTLAYLDMKPHRRTLDDGREVVGKSRFRAQPKRCFFQTDLYSTFFGTLVNDEIERKLFGAIDDRGAKAVKAYLSADESAWHSHFQDLFEFIDVQRLRTPKGLDWLRAQYPALSQNELMMEMQGLRNFHCTIWTEGVREIVSAEEAGTKFIVSDSPVTIYNHAVPPDAALCIYPHDPVIALKASQTLFPLSRDFCLILTNLEYAQAPDGPPLEKRTFARNFRSSMVSTIAFVRTRKLDNHQVAQINQVLKSRARRYIAAGREDWLHPETSVTEPWAELRDTLLPKDQLWEFGGEIYARFEDGHVHYQDAFGRTEKPREFLIKPARAAPPKAGEACGCGSGAPYRTCCKPLPLALRPSWEDISIRERNVSLHRGIVNILGLDSGKDWVTVRRELTDQQIGQVYHLYEALWPLETDLLKLLPKPDGRPRAVFTGSIHPETIIEFAFAAPLYFGELIVEHPFTHNGAVAKKFKPVENPRSYHLEFLKAVVLFLNIMPLVDLGLVNLIPDPCNFDIHLRDQMMHMAQERALGAKFDRKDEPRVDALFRRDFKRSFLMWPDDGLIAQLKENFPDLDDAGVTDMLKGVAHLKEADPLVALAGDIFEGDKEGGQLQFFKLAPNFEMAMYLAQATGAAIVTDSRFRWRELQRALRPRLGPVVAHLGALANTIEGATFWFPNDGLDVARLGYEGTFAAYPQMMGKVFGYLSRIAARGPRPNWEASIAPRFLREHKQVQALLAKRELKGTSGRIHCAFPAGGIQDNSVNRLLLMSSSEYHLSSVPMAFFIEPAITFVREGSAVLAHPAAESWR</sequence>
<keyword evidence="2" id="KW-1185">Reference proteome</keyword>
<dbReference type="AlphaFoldDB" id="A0A9X2W2S8"/>
<protein>
    <submittedName>
        <fullName evidence="1">DUF4238 domain-containing protein</fullName>
    </submittedName>
</protein>
<dbReference type="Pfam" id="PF14022">
    <property type="entry name" value="DUF4238"/>
    <property type="match status" value="1"/>
</dbReference>
<dbReference type="RefSeq" id="WP_259963165.1">
    <property type="nucleotide sequence ID" value="NZ_JAOAMV010000008.1"/>
</dbReference>
<dbReference type="Proteomes" id="UP001142648">
    <property type="component" value="Unassembled WGS sequence"/>
</dbReference>
<evidence type="ECO:0000313" key="1">
    <source>
        <dbReference type="EMBL" id="MCT2560052.1"/>
    </source>
</evidence>
<dbReference type="EMBL" id="JAOAMV010000008">
    <property type="protein sequence ID" value="MCT2560052.1"/>
    <property type="molecule type" value="Genomic_DNA"/>
</dbReference>
<organism evidence="1 2">
    <name type="scientific">Tsuneonella litorea</name>
    <dbReference type="NCBI Taxonomy" id="2976475"/>
    <lineage>
        <taxon>Bacteria</taxon>
        <taxon>Pseudomonadati</taxon>
        <taxon>Pseudomonadota</taxon>
        <taxon>Alphaproteobacteria</taxon>
        <taxon>Sphingomonadales</taxon>
        <taxon>Erythrobacteraceae</taxon>
        <taxon>Tsuneonella</taxon>
    </lineage>
</organism>
<reference evidence="1" key="1">
    <citation type="submission" date="2022-09" db="EMBL/GenBank/DDBJ databases">
        <title>The genome sequence of Tsuneonella sp. YG55.</title>
        <authorList>
            <person name="Liu Y."/>
        </authorList>
    </citation>
    <scope>NUCLEOTIDE SEQUENCE</scope>
    <source>
        <strain evidence="1">YG55</strain>
    </source>
</reference>
<evidence type="ECO:0000313" key="2">
    <source>
        <dbReference type="Proteomes" id="UP001142648"/>
    </source>
</evidence>
<gene>
    <name evidence="1" type="ORF">N0B51_13800</name>
</gene>
<proteinExistence type="predicted"/>
<name>A0A9X2W2S8_9SPHN</name>
<comment type="caution">
    <text evidence="1">The sequence shown here is derived from an EMBL/GenBank/DDBJ whole genome shotgun (WGS) entry which is preliminary data.</text>
</comment>
<dbReference type="InterPro" id="IPR025332">
    <property type="entry name" value="DUF4238"/>
</dbReference>